<feature type="compositionally biased region" description="Basic and acidic residues" evidence="1">
    <location>
        <begin position="181"/>
        <end position="211"/>
    </location>
</feature>
<reference evidence="3" key="2">
    <citation type="journal article" date="2008" name="Nucleic Acids Res.">
        <title>The rice annotation project database (RAP-DB): 2008 update.</title>
        <authorList>
            <consortium name="The rice annotation project (RAP)"/>
        </authorList>
    </citation>
    <scope>GENOME REANNOTATION</scope>
    <source>
        <strain evidence="3">cv. Nipponbare</strain>
    </source>
</reference>
<accession>A0A0P0XXP6</accession>
<proteinExistence type="predicted"/>
<feature type="compositionally biased region" description="Basic residues" evidence="1">
    <location>
        <begin position="118"/>
        <end position="131"/>
    </location>
</feature>
<dbReference type="Proteomes" id="UP000000763">
    <property type="component" value="Chromosome 10"/>
</dbReference>
<evidence type="ECO:0000256" key="1">
    <source>
        <dbReference type="SAM" id="MobiDB-lite"/>
    </source>
</evidence>
<feature type="region of interest" description="Disordered" evidence="1">
    <location>
        <begin position="118"/>
        <end position="247"/>
    </location>
</feature>
<gene>
    <name evidence="2" type="ordered locus">Os10g0578700</name>
</gene>
<protein>
    <submittedName>
        <fullName evidence="2">Os10g0578700 protein</fullName>
    </submittedName>
</protein>
<evidence type="ECO:0000313" key="3">
    <source>
        <dbReference type="Proteomes" id="UP000000763"/>
    </source>
</evidence>
<evidence type="ECO:0000313" key="2">
    <source>
        <dbReference type="EMBL" id="BAF27337.1"/>
    </source>
</evidence>
<dbReference type="Gramene" id="Os10t0578700-01">
    <property type="protein sequence ID" value="Os10t0578700-01"/>
    <property type="gene ID" value="Os10g0578700"/>
</dbReference>
<feature type="compositionally biased region" description="Basic and acidic residues" evidence="1">
    <location>
        <begin position="220"/>
        <end position="231"/>
    </location>
</feature>
<sequence>MAMAMNRSGLLQQGGEVDVVMLGSGWRRGRGCGLVGDGPLEGLVAEAAQHGLVDGGEVRAAAPEVVDPEQAAGAQHPVRVVPQELQRRLRDPAVHGVPRPHQVHGGVPHREALLQRRVQRHHPARRRRLRVGRPEVHSGGEHGGVGRPLEARRQRPRPAAHVQPQPDGPRAAERCQAQQLRHREVEGPLRPQEARGLRAREVEAERGREAGEGGAFGPRRPADGGVRERGEGIGGQIIQVVRRRDRR</sequence>
<dbReference type="EMBL" id="AP008216">
    <property type="protein sequence ID" value="BAF27337.1"/>
    <property type="molecule type" value="Genomic_DNA"/>
</dbReference>
<name>A0A0P0XXP6_ORYSJ</name>
<organism evidence="2 3">
    <name type="scientific">Oryza sativa subsp. japonica</name>
    <name type="common">Rice</name>
    <dbReference type="NCBI Taxonomy" id="39947"/>
    <lineage>
        <taxon>Eukaryota</taxon>
        <taxon>Viridiplantae</taxon>
        <taxon>Streptophyta</taxon>
        <taxon>Embryophyta</taxon>
        <taxon>Tracheophyta</taxon>
        <taxon>Spermatophyta</taxon>
        <taxon>Magnoliopsida</taxon>
        <taxon>Liliopsida</taxon>
        <taxon>Poales</taxon>
        <taxon>Poaceae</taxon>
        <taxon>BOP clade</taxon>
        <taxon>Oryzoideae</taxon>
        <taxon>Oryzeae</taxon>
        <taxon>Oryzinae</taxon>
        <taxon>Oryza</taxon>
        <taxon>Oryza sativa</taxon>
    </lineage>
</organism>
<dbReference type="AlphaFoldDB" id="A0A0P0XXP6"/>
<dbReference type="KEGG" id="dosa:Os10g0578700"/>
<reference evidence="2 3" key="1">
    <citation type="journal article" date="2005" name="Nature">
        <title>The map-based sequence of the rice genome.</title>
        <authorList>
            <consortium name="International rice genome sequencing project (IRGSP)"/>
            <person name="Matsumoto T."/>
            <person name="Wu J."/>
            <person name="Kanamori H."/>
            <person name="Katayose Y."/>
            <person name="Fujisawa M."/>
            <person name="Namiki N."/>
            <person name="Mizuno H."/>
            <person name="Yamamoto K."/>
            <person name="Antonio B.A."/>
            <person name="Baba T."/>
            <person name="Sakata K."/>
            <person name="Nagamura Y."/>
            <person name="Aoki H."/>
            <person name="Arikawa K."/>
            <person name="Arita K."/>
            <person name="Bito T."/>
            <person name="Chiden Y."/>
            <person name="Fujitsuka N."/>
            <person name="Fukunaka R."/>
            <person name="Hamada M."/>
            <person name="Harada C."/>
            <person name="Hayashi A."/>
            <person name="Hijishita S."/>
            <person name="Honda M."/>
            <person name="Hosokawa S."/>
            <person name="Ichikawa Y."/>
            <person name="Idonuma A."/>
            <person name="Iijima M."/>
            <person name="Ikeda M."/>
            <person name="Ikeno M."/>
            <person name="Ito K."/>
            <person name="Ito S."/>
            <person name="Ito T."/>
            <person name="Ito Y."/>
            <person name="Ito Y."/>
            <person name="Iwabuchi A."/>
            <person name="Kamiya K."/>
            <person name="Karasawa W."/>
            <person name="Kurita K."/>
            <person name="Katagiri S."/>
            <person name="Kikuta A."/>
            <person name="Kobayashi H."/>
            <person name="Kobayashi N."/>
            <person name="Machita K."/>
            <person name="Maehara T."/>
            <person name="Masukawa M."/>
            <person name="Mizubayashi T."/>
            <person name="Mukai Y."/>
            <person name="Nagasaki H."/>
            <person name="Nagata Y."/>
            <person name="Naito S."/>
            <person name="Nakashima M."/>
            <person name="Nakama Y."/>
            <person name="Nakamichi Y."/>
            <person name="Nakamura M."/>
            <person name="Meguro A."/>
            <person name="Negishi M."/>
            <person name="Ohta I."/>
            <person name="Ohta T."/>
            <person name="Okamoto M."/>
            <person name="Ono N."/>
            <person name="Saji S."/>
            <person name="Sakaguchi M."/>
            <person name="Sakai K."/>
            <person name="Shibata M."/>
            <person name="Shimokawa T."/>
            <person name="Song J."/>
            <person name="Takazaki Y."/>
            <person name="Terasawa K."/>
            <person name="Tsugane M."/>
            <person name="Tsuji K."/>
            <person name="Ueda S."/>
            <person name="Waki K."/>
            <person name="Yamagata H."/>
            <person name="Yamamoto M."/>
            <person name="Yamamoto S."/>
            <person name="Yamane H."/>
            <person name="Yoshiki S."/>
            <person name="Yoshihara R."/>
            <person name="Yukawa K."/>
            <person name="Zhong H."/>
            <person name="Yano M."/>
            <person name="Yuan Q."/>
            <person name="Ouyang S."/>
            <person name="Liu J."/>
            <person name="Jones K.M."/>
            <person name="Gansberger K."/>
            <person name="Moffat K."/>
            <person name="Hill J."/>
            <person name="Bera J."/>
            <person name="Fadrosh D."/>
            <person name="Jin S."/>
            <person name="Johri S."/>
            <person name="Kim M."/>
            <person name="Overton L."/>
            <person name="Reardon M."/>
            <person name="Tsitrin T."/>
            <person name="Vuong H."/>
            <person name="Weaver B."/>
            <person name="Ciecko A."/>
            <person name="Tallon L."/>
            <person name="Jackson J."/>
            <person name="Pai G."/>
            <person name="Aken S.V."/>
            <person name="Utterback T."/>
            <person name="Reidmuller S."/>
            <person name="Feldblyum T."/>
            <person name="Hsiao J."/>
            <person name="Zismann V."/>
            <person name="Iobst S."/>
            <person name="de Vazeille A.R."/>
            <person name="Buell C.R."/>
            <person name="Ying K."/>
            <person name="Li Y."/>
            <person name="Lu T."/>
            <person name="Huang Y."/>
            <person name="Zhao Q."/>
            <person name="Feng Q."/>
            <person name="Zhang L."/>
            <person name="Zhu J."/>
            <person name="Weng Q."/>
            <person name="Mu J."/>
            <person name="Lu Y."/>
            <person name="Fan D."/>
            <person name="Liu Y."/>
            <person name="Guan J."/>
            <person name="Zhang Y."/>
            <person name="Yu S."/>
            <person name="Liu X."/>
            <person name="Zhang Y."/>
            <person name="Hong G."/>
            <person name="Han B."/>
            <person name="Choisne N."/>
            <person name="Demange N."/>
            <person name="Orjeda G."/>
            <person name="Samain S."/>
            <person name="Cattolico L."/>
            <person name="Pelletier E."/>
            <person name="Couloux A."/>
            <person name="Segurens B."/>
            <person name="Wincker P."/>
            <person name="D'Hont A."/>
            <person name="Scarpelli C."/>
            <person name="Weissenbach J."/>
            <person name="Salanoubat M."/>
            <person name="Quetier F."/>
            <person name="Yu Y."/>
            <person name="Kim H.R."/>
            <person name="Rambo T."/>
            <person name="Currie J."/>
            <person name="Collura K."/>
            <person name="Luo M."/>
            <person name="Yang T."/>
            <person name="Ammiraju J.S.S."/>
            <person name="Engler F."/>
            <person name="Soderlund C."/>
            <person name="Wing R.A."/>
            <person name="Palmer L.E."/>
            <person name="de la Bastide M."/>
            <person name="Spiegel L."/>
            <person name="Nascimento L."/>
            <person name="Zutavern T."/>
            <person name="O'Shaughnessy A."/>
            <person name="Dike S."/>
            <person name="Dedhia N."/>
            <person name="Preston R."/>
            <person name="Balija V."/>
            <person name="McCombie W.R."/>
            <person name="Chow T."/>
            <person name="Chen H."/>
            <person name="Chung M."/>
            <person name="Chen C."/>
            <person name="Shaw J."/>
            <person name="Wu H."/>
            <person name="Hsiao K."/>
            <person name="Chao Y."/>
            <person name="Chu M."/>
            <person name="Cheng C."/>
            <person name="Hour A."/>
            <person name="Lee P."/>
            <person name="Lin S."/>
            <person name="Lin Y."/>
            <person name="Liou J."/>
            <person name="Liu S."/>
            <person name="Hsing Y."/>
            <person name="Raghuvanshi S."/>
            <person name="Mohanty A."/>
            <person name="Bharti A.K."/>
            <person name="Gaur A."/>
            <person name="Gupta V."/>
            <person name="Kumar D."/>
            <person name="Ravi V."/>
            <person name="Vij S."/>
            <person name="Kapur A."/>
            <person name="Khurana P."/>
            <person name="Khurana P."/>
            <person name="Khurana J.P."/>
            <person name="Tyagi A.K."/>
            <person name="Gaikwad K."/>
            <person name="Singh A."/>
            <person name="Dalal V."/>
            <person name="Srivastava S."/>
            <person name="Dixit A."/>
            <person name="Pal A.K."/>
            <person name="Ghazi I.A."/>
            <person name="Yadav M."/>
            <person name="Pandit A."/>
            <person name="Bhargava A."/>
            <person name="Sureshbabu K."/>
            <person name="Batra K."/>
            <person name="Sharma T.R."/>
            <person name="Mohapatra T."/>
            <person name="Singh N.K."/>
            <person name="Messing J."/>
            <person name="Nelson A.B."/>
            <person name="Fuks G."/>
            <person name="Kavchok S."/>
            <person name="Keizer G."/>
            <person name="Linton E."/>
            <person name="Llaca V."/>
            <person name="Song R."/>
            <person name="Tanyolac B."/>
            <person name="Young S."/>
            <person name="Ho-Il K."/>
            <person name="Hahn J.H."/>
            <person name="Sangsakoo G."/>
            <person name="Vanavichit A."/>
            <person name="de Mattos Luiz.A.T."/>
            <person name="Zimmer P.D."/>
            <person name="Malone G."/>
            <person name="Dellagostin O."/>
            <person name="de Oliveira A.C."/>
            <person name="Bevan M."/>
            <person name="Bancroft I."/>
            <person name="Minx P."/>
            <person name="Cordum H."/>
            <person name="Wilson R."/>
            <person name="Cheng Z."/>
            <person name="Jin W."/>
            <person name="Jiang J."/>
            <person name="Leong S.A."/>
            <person name="Iwama H."/>
            <person name="Gojobori T."/>
            <person name="Itoh T."/>
            <person name="Niimura Y."/>
            <person name="Fujii Y."/>
            <person name="Habara T."/>
            <person name="Sakai H."/>
            <person name="Sato Y."/>
            <person name="Wilson G."/>
            <person name="Kumar K."/>
            <person name="McCouch S."/>
            <person name="Juretic N."/>
            <person name="Hoen D."/>
            <person name="Wright S."/>
            <person name="Bruskiewich R."/>
            <person name="Bureau T."/>
            <person name="Miyao A."/>
            <person name="Hirochika H."/>
            <person name="Nishikawa T."/>
            <person name="Kadowaki K."/>
            <person name="Sugiura M."/>
            <person name="Burr B."/>
            <person name="Sasaki T."/>
        </authorList>
    </citation>
    <scope>NUCLEOTIDE SEQUENCE [LARGE SCALE GENOMIC DNA]</scope>
    <source>
        <strain evidence="3">cv. Nipponbare</strain>
    </source>
</reference>